<evidence type="ECO:0000313" key="2">
    <source>
        <dbReference type="Proteomes" id="UP000595323"/>
    </source>
</evidence>
<keyword evidence="2" id="KW-1185">Reference proteome</keyword>
<reference evidence="1 2" key="1">
    <citation type="submission" date="2020-08" db="EMBL/GenBank/DDBJ databases">
        <authorList>
            <person name="Sorensen M.C.H."/>
        </authorList>
    </citation>
    <scope>NUCLEOTIDE SEQUENCE [LARGE SCALE GENOMIC DNA]</scope>
</reference>
<protein>
    <submittedName>
        <fullName evidence="1">Uncharacterized protein</fullName>
    </submittedName>
</protein>
<gene>
    <name evidence="1" type="ORF">F336_032</name>
</gene>
<sequence length="57" mass="6755">MLNPINVKYWEIIHNKEDLGIKNLMIITANVMFAVIQNIKIRKDYICIEKIPIQMIL</sequence>
<dbReference type="EMBL" id="MT863715">
    <property type="protein sequence ID" value="QPX62990.1"/>
    <property type="molecule type" value="Genomic_DNA"/>
</dbReference>
<accession>A0A7T3KDX2</accession>
<dbReference type="Proteomes" id="UP000595323">
    <property type="component" value="Segment"/>
</dbReference>
<proteinExistence type="predicted"/>
<evidence type="ECO:0000313" key="1">
    <source>
        <dbReference type="EMBL" id="QPX62990.1"/>
    </source>
</evidence>
<organism evidence="1 2">
    <name type="scientific">Campylobacter phage F336</name>
    <dbReference type="NCBI Taxonomy" id="2794361"/>
    <lineage>
        <taxon>Viruses</taxon>
        <taxon>Duplodnaviria</taxon>
        <taxon>Heunggongvirae</taxon>
        <taxon>Uroviricota</taxon>
        <taxon>Caudoviricetes</taxon>
        <taxon>Connertonviridae</taxon>
        <taxon>Fletchervirus</taxon>
        <taxon>Fletchervirus F336</taxon>
    </lineage>
</organism>
<name>A0A7T3KDX2_9CAUD</name>